<evidence type="ECO:0000259" key="4">
    <source>
        <dbReference type="PROSITE" id="PS50225"/>
    </source>
</evidence>
<accession>A0A7I8WD84</accession>
<dbReference type="GO" id="GO:0035556">
    <property type="term" value="P:intracellular signal transduction"/>
    <property type="evidence" value="ECO:0007669"/>
    <property type="project" value="InterPro"/>
</dbReference>
<dbReference type="Pfam" id="PF00023">
    <property type="entry name" value="Ank"/>
    <property type="match status" value="1"/>
</dbReference>
<dbReference type="InterPro" id="IPR050663">
    <property type="entry name" value="Ankyrin-SOCS_Box"/>
</dbReference>
<feature type="repeat" description="ANK" evidence="3">
    <location>
        <begin position="100"/>
        <end position="132"/>
    </location>
</feature>
<dbReference type="SMART" id="SM00969">
    <property type="entry name" value="SOCS_box"/>
    <property type="match status" value="1"/>
</dbReference>
<dbReference type="CDD" id="cd03587">
    <property type="entry name" value="SOCS"/>
    <property type="match status" value="1"/>
</dbReference>
<evidence type="ECO:0000313" key="6">
    <source>
        <dbReference type="Proteomes" id="UP000549394"/>
    </source>
</evidence>
<dbReference type="Gene3D" id="1.25.40.20">
    <property type="entry name" value="Ankyrin repeat-containing domain"/>
    <property type="match status" value="2"/>
</dbReference>
<comment type="caution">
    <text evidence="5">The sequence shown here is derived from an EMBL/GenBank/DDBJ whole genome shotgun (WGS) entry which is preliminary data.</text>
</comment>
<dbReference type="Pfam" id="PF12796">
    <property type="entry name" value="Ank_2"/>
    <property type="match status" value="1"/>
</dbReference>
<dbReference type="PANTHER" id="PTHR24193:SF121">
    <property type="entry name" value="ADA2A-CONTAINING COMPLEX COMPONENT 3, ISOFORM D"/>
    <property type="match status" value="1"/>
</dbReference>
<keyword evidence="2 3" id="KW-0040">ANK repeat</keyword>
<protein>
    <submittedName>
        <fullName evidence="5">DgyrCDS14300</fullName>
    </submittedName>
</protein>
<dbReference type="InterPro" id="IPR002110">
    <property type="entry name" value="Ankyrin_rpt"/>
</dbReference>
<dbReference type="GO" id="GO:0045944">
    <property type="term" value="P:positive regulation of transcription by RNA polymerase II"/>
    <property type="evidence" value="ECO:0007669"/>
    <property type="project" value="TreeGrafter"/>
</dbReference>
<feature type="domain" description="SOCS box" evidence="4">
    <location>
        <begin position="625"/>
        <end position="666"/>
    </location>
</feature>
<dbReference type="GO" id="GO:0000976">
    <property type="term" value="F:transcription cis-regulatory region binding"/>
    <property type="evidence" value="ECO:0007669"/>
    <property type="project" value="TreeGrafter"/>
</dbReference>
<dbReference type="Gene3D" id="1.10.750.20">
    <property type="entry name" value="SOCS box"/>
    <property type="match status" value="1"/>
</dbReference>
<sequence length="666" mass="75497">MQSTQLWKKANRWTPSEETVTLAAQLFKLLEERRKEDDLLKKTYLFVTFQKVFKNCTDIESLLQVTNGCGYNLLQTATAYRDIEIIDLLISEGVSPDLGKCSPPLHIASSKGDIDLVLHLLDLGANLNKKCGMCWPKPHLPIKHVPSRFHFLETDIFLCDTNSKLPLMCAIEGDHVAIVDKIWKKSRLSKCYPLHWAAENSSLACLEYFTTKEGINTKDDCQMTPLMYGVSVGKKVVQRLLDFGADVHCHNANGGVLHHFFRNLRNPLELYEVTKLLLGHGLESSVNTLDRDKNTVLHFLVLLCNRKLETLSQDATDQENFNEQVIKTLELLLLHNVDANIFNSSGVTALHKLLLTFDFVLSNEPRGITADSLPQREFYEINMEVLNSALSILCRHEADVCSLTAAGRSSIIIVLQSILEAKWQLVSKNSNELIKLMSTLCKYGTKLDLNRNIHNMIVASLTKLTEKSIHNPNMSDFTISIYETLFKNGLDPNKTGQPPANILAQTIRAISTVRSEAGANFLYKIVEWQLQRGANPDIEPYALDLEFRSSQSCFFLKKTSNGILQLTIDELQSLPNSKVGNYVAEKLLYLICNSVSHPTLYAINKGYLATVESRFRNILIHFIESPRSLKQIARVVIYKQLDRNLYNKVNHLPLPFLLKQYLLFFI</sequence>
<dbReference type="GO" id="GO:0005634">
    <property type="term" value="C:nucleus"/>
    <property type="evidence" value="ECO:0007669"/>
    <property type="project" value="TreeGrafter"/>
</dbReference>
<dbReference type="InterPro" id="IPR001496">
    <property type="entry name" value="SOCS_box"/>
</dbReference>
<proteinExistence type="predicted"/>
<organism evidence="5 6">
    <name type="scientific">Dimorphilus gyrociliatus</name>
    <dbReference type="NCBI Taxonomy" id="2664684"/>
    <lineage>
        <taxon>Eukaryota</taxon>
        <taxon>Metazoa</taxon>
        <taxon>Spiralia</taxon>
        <taxon>Lophotrochozoa</taxon>
        <taxon>Annelida</taxon>
        <taxon>Polychaeta</taxon>
        <taxon>Polychaeta incertae sedis</taxon>
        <taxon>Dinophilidae</taxon>
        <taxon>Dimorphilus</taxon>
    </lineage>
</organism>
<evidence type="ECO:0000256" key="3">
    <source>
        <dbReference type="PROSITE-ProRule" id="PRU00023"/>
    </source>
</evidence>
<dbReference type="PROSITE" id="PS50297">
    <property type="entry name" value="ANK_REP_REGION"/>
    <property type="match status" value="1"/>
</dbReference>
<gene>
    <name evidence="5" type="ORF">DGYR_LOCUS13403</name>
</gene>
<dbReference type="OrthoDB" id="3246549at2759"/>
<keyword evidence="6" id="KW-1185">Reference proteome</keyword>
<keyword evidence="1" id="KW-0677">Repeat</keyword>
<dbReference type="Pfam" id="PF07525">
    <property type="entry name" value="SOCS_box"/>
    <property type="match status" value="1"/>
</dbReference>
<evidence type="ECO:0000256" key="2">
    <source>
        <dbReference type="ARBA" id="ARBA00023043"/>
    </source>
</evidence>
<dbReference type="AlphaFoldDB" id="A0A7I8WD84"/>
<dbReference type="InterPro" id="IPR036036">
    <property type="entry name" value="SOCS_box-like_dom_sf"/>
</dbReference>
<dbReference type="InterPro" id="IPR036770">
    <property type="entry name" value="Ankyrin_rpt-contain_sf"/>
</dbReference>
<dbReference type="SUPFAM" id="SSF48403">
    <property type="entry name" value="Ankyrin repeat"/>
    <property type="match status" value="1"/>
</dbReference>
<dbReference type="Proteomes" id="UP000549394">
    <property type="component" value="Unassembled WGS sequence"/>
</dbReference>
<dbReference type="SUPFAM" id="SSF158235">
    <property type="entry name" value="SOCS box-like"/>
    <property type="match status" value="1"/>
</dbReference>
<dbReference type="PROSITE" id="PS50225">
    <property type="entry name" value="SOCS"/>
    <property type="match status" value="1"/>
</dbReference>
<evidence type="ECO:0000313" key="5">
    <source>
        <dbReference type="EMBL" id="CAD5126131.1"/>
    </source>
</evidence>
<evidence type="ECO:0000256" key="1">
    <source>
        <dbReference type="ARBA" id="ARBA00022737"/>
    </source>
</evidence>
<reference evidence="5 6" key="1">
    <citation type="submission" date="2020-08" db="EMBL/GenBank/DDBJ databases">
        <authorList>
            <person name="Hejnol A."/>
        </authorList>
    </citation>
    <scope>NUCLEOTIDE SEQUENCE [LARGE SCALE GENOMIC DNA]</scope>
</reference>
<dbReference type="EMBL" id="CAJFCJ010000032">
    <property type="protein sequence ID" value="CAD5126131.1"/>
    <property type="molecule type" value="Genomic_DNA"/>
</dbReference>
<dbReference type="PROSITE" id="PS50088">
    <property type="entry name" value="ANK_REPEAT"/>
    <property type="match status" value="1"/>
</dbReference>
<dbReference type="PANTHER" id="PTHR24193">
    <property type="entry name" value="ANKYRIN REPEAT PROTEIN"/>
    <property type="match status" value="1"/>
</dbReference>
<dbReference type="SMART" id="SM00248">
    <property type="entry name" value="ANK"/>
    <property type="match status" value="5"/>
</dbReference>
<name>A0A7I8WD84_9ANNE</name>